<sequence>MRRAVFLYLGAWCGLAGRAGFFAEPGAGGWTFGGELGAFCWPLWLVFFVYGAMGGRG</sequence>
<keyword evidence="1" id="KW-0812">Transmembrane</keyword>
<evidence type="ECO:0000256" key="1">
    <source>
        <dbReference type="SAM" id="Phobius"/>
    </source>
</evidence>
<evidence type="ECO:0000313" key="3">
    <source>
        <dbReference type="Proteomes" id="UP001341135"/>
    </source>
</evidence>
<evidence type="ECO:0000313" key="2">
    <source>
        <dbReference type="EMBL" id="BES82746.1"/>
    </source>
</evidence>
<reference evidence="2 3" key="1">
    <citation type="submission" date="2023-09" db="EMBL/GenBank/DDBJ databases">
        <title>Pyrofollis japonicus gen. nov. sp. nov., a novel member of the family Pyrodictiaceae isolated from the Iheya North hydrothermal field.</title>
        <authorList>
            <person name="Miyazaki U."/>
            <person name="Sanari M."/>
            <person name="Tame A."/>
            <person name="Kitajima M."/>
            <person name="Okamoto A."/>
            <person name="Sawayama S."/>
            <person name="Miyazaki J."/>
            <person name="Takai K."/>
            <person name="Nakagawa S."/>
        </authorList>
    </citation>
    <scope>NUCLEOTIDE SEQUENCE [LARGE SCALE GENOMIC DNA]</scope>
    <source>
        <strain evidence="2 3">AV2</strain>
    </source>
</reference>
<keyword evidence="3" id="KW-1185">Reference proteome</keyword>
<dbReference type="Proteomes" id="UP001341135">
    <property type="component" value="Chromosome"/>
</dbReference>
<gene>
    <name evidence="2" type="ORF">PABY_23130</name>
</gene>
<feature type="transmembrane region" description="Helical" evidence="1">
    <location>
        <begin position="33"/>
        <end position="53"/>
    </location>
</feature>
<proteinExistence type="predicted"/>
<name>A0ABM8IYX0_9CREN</name>
<accession>A0ABM8IYX0</accession>
<keyword evidence="1" id="KW-1133">Transmembrane helix</keyword>
<dbReference type="EMBL" id="AP028907">
    <property type="protein sequence ID" value="BES82746.1"/>
    <property type="molecule type" value="Genomic_DNA"/>
</dbReference>
<protein>
    <submittedName>
        <fullName evidence="2">Uncharacterized protein</fullName>
    </submittedName>
</protein>
<keyword evidence="1" id="KW-0472">Membrane</keyword>
<organism evidence="2 3">
    <name type="scientific">Pyrodictium abyssi</name>
    <dbReference type="NCBI Taxonomy" id="54256"/>
    <lineage>
        <taxon>Archaea</taxon>
        <taxon>Thermoproteota</taxon>
        <taxon>Thermoprotei</taxon>
        <taxon>Desulfurococcales</taxon>
        <taxon>Pyrodictiaceae</taxon>
        <taxon>Pyrodictium</taxon>
    </lineage>
</organism>